<dbReference type="RefSeq" id="WP_206986571.1">
    <property type="nucleotide sequence ID" value="NZ_JAFLQZ010000021.1"/>
</dbReference>
<reference evidence="1" key="1">
    <citation type="submission" date="2021-03" db="EMBL/GenBank/DDBJ databases">
        <authorList>
            <person name="Kim M.K."/>
        </authorList>
    </citation>
    <scope>NUCLEOTIDE SEQUENCE</scope>
    <source>
        <strain evidence="1">BT186</strain>
    </source>
</reference>
<accession>A0A939JCX6</accession>
<name>A0A939JCX6_9BACT</name>
<dbReference type="EMBL" id="JAFLQZ010000021">
    <property type="protein sequence ID" value="MBO0360656.1"/>
    <property type="molecule type" value="Genomic_DNA"/>
</dbReference>
<dbReference type="Proteomes" id="UP000664144">
    <property type="component" value="Unassembled WGS sequence"/>
</dbReference>
<proteinExistence type="predicted"/>
<evidence type="ECO:0000313" key="1">
    <source>
        <dbReference type="EMBL" id="MBO0360656.1"/>
    </source>
</evidence>
<protein>
    <submittedName>
        <fullName evidence="1">Uncharacterized protein</fullName>
    </submittedName>
</protein>
<organism evidence="1 2">
    <name type="scientific">Hymenobacter telluris</name>
    <dbReference type="NCBI Taxonomy" id="2816474"/>
    <lineage>
        <taxon>Bacteria</taxon>
        <taxon>Pseudomonadati</taxon>
        <taxon>Bacteroidota</taxon>
        <taxon>Cytophagia</taxon>
        <taxon>Cytophagales</taxon>
        <taxon>Hymenobacteraceae</taxon>
        <taxon>Hymenobacter</taxon>
    </lineage>
</organism>
<sequence length="129" mass="13820">MDTPRLPGPRDLGSQVATLLRQLGFTVWEQATASLTLVTGSWTGLTGEQFSFQYAHHHPAAGPLAWAACNMGALWPGTQAPTVCFASTQVRRLREVRLLLLGNHRLAQARAAYLLAAATATPTPPALCD</sequence>
<dbReference type="AlphaFoldDB" id="A0A939JCX6"/>
<gene>
    <name evidence="1" type="ORF">J0X19_22035</name>
</gene>
<keyword evidence="2" id="KW-1185">Reference proteome</keyword>
<evidence type="ECO:0000313" key="2">
    <source>
        <dbReference type="Proteomes" id="UP000664144"/>
    </source>
</evidence>
<comment type="caution">
    <text evidence="1">The sequence shown here is derived from an EMBL/GenBank/DDBJ whole genome shotgun (WGS) entry which is preliminary data.</text>
</comment>